<evidence type="ECO:0000256" key="3">
    <source>
        <dbReference type="ARBA" id="ARBA00022833"/>
    </source>
</evidence>
<evidence type="ECO:0000313" key="6">
    <source>
        <dbReference type="EnsemblMetazoa" id="AFUN011918-PA"/>
    </source>
</evidence>
<dbReference type="SMART" id="SM00249">
    <property type="entry name" value="PHD"/>
    <property type="match status" value="1"/>
</dbReference>
<proteinExistence type="predicted"/>
<dbReference type="InterPro" id="IPR011011">
    <property type="entry name" value="Znf_FYVE_PHD"/>
</dbReference>
<evidence type="ECO:0000256" key="1">
    <source>
        <dbReference type="ARBA" id="ARBA00022723"/>
    </source>
</evidence>
<feature type="region of interest" description="Disordered" evidence="4">
    <location>
        <begin position="59"/>
        <end position="84"/>
    </location>
</feature>
<evidence type="ECO:0000256" key="4">
    <source>
        <dbReference type="SAM" id="MobiDB-lite"/>
    </source>
</evidence>
<dbReference type="GO" id="GO:0008270">
    <property type="term" value="F:zinc ion binding"/>
    <property type="evidence" value="ECO:0007669"/>
    <property type="project" value="UniProtKB-KW"/>
</dbReference>
<keyword evidence="2" id="KW-0863">Zinc-finger</keyword>
<dbReference type="CDD" id="cd15517">
    <property type="entry name" value="PHD_TCF19_like"/>
    <property type="match status" value="1"/>
</dbReference>
<reference evidence="6" key="1">
    <citation type="submission" date="2020-05" db="UniProtKB">
        <authorList>
            <consortium name="EnsemblMetazoa"/>
        </authorList>
    </citation>
    <scope>IDENTIFICATION</scope>
    <source>
        <strain evidence="6">FUMOZ</strain>
    </source>
</reference>
<keyword evidence="3" id="KW-0862">Zinc</keyword>
<feature type="domain" description="Zinc finger PHD-type" evidence="5">
    <location>
        <begin position="7"/>
        <end position="52"/>
    </location>
</feature>
<dbReference type="InterPro" id="IPR013083">
    <property type="entry name" value="Znf_RING/FYVE/PHD"/>
</dbReference>
<name>A0A182S035_ANOFN</name>
<evidence type="ECO:0000259" key="5">
    <source>
        <dbReference type="SMART" id="SM00249"/>
    </source>
</evidence>
<keyword evidence="1" id="KW-0479">Metal-binding</keyword>
<dbReference type="AlphaFoldDB" id="A0A182S035"/>
<feature type="compositionally biased region" description="Basic and acidic residues" evidence="4">
    <location>
        <begin position="59"/>
        <end position="80"/>
    </location>
</feature>
<dbReference type="Gene3D" id="3.30.40.10">
    <property type="entry name" value="Zinc/RING finger domain, C3HC4 (zinc finger)"/>
    <property type="match status" value="1"/>
</dbReference>
<dbReference type="VEuPathDB" id="VectorBase:AFUN011918"/>
<dbReference type="SUPFAM" id="SSF57903">
    <property type="entry name" value="FYVE/PHD zinc finger"/>
    <property type="match status" value="1"/>
</dbReference>
<protein>
    <recommendedName>
        <fullName evidence="5">Zinc finger PHD-type domain-containing protein</fullName>
    </recommendedName>
</protein>
<accession>A0A182S035</accession>
<dbReference type="EnsemblMetazoa" id="AFUN011918-RA">
    <property type="protein sequence ID" value="AFUN011918-PA"/>
    <property type="gene ID" value="AFUN011918"/>
</dbReference>
<dbReference type="InterPro" id="IPR001965">
    <property type="entry name" value="Znf_PHD"/>
</dbReference>
<sequence length="169" mass="18942">MPKSSFDCAGCTRENAVADMVQFDECDKCWHFYCAGVSSDVKDVKWVCERCASSAKDETAKVKSHDPSREPSKASRDGESSKPCSKKTLRAILPQLAKESVSVKVIVSNVMRSVDGHSEIRSLNRAWVSVGVCEMKVGNLSKMTRFVPLISMKRTFRCFIHHLREAKHK</sequence>
<evidence type="ECO:0000256" key="2">
    <source>
        <dbReference type="ARBA" id="ARBA00022771"/>
    </source>
</evidence>
<organism evidence="6">
    <name type="scientific">Anopheles funestus</name>
    <name type="common">African malaria mosquito</name>
    <dbReference type="NCBI Taxonomy" id="62324"/>
    <lineage>
        <taxon>Eukaryota</taxon>
        <taxon>Metazoa</taxon>
        <taxon>Ecdysozoa</taxon>
        <taxon>Arthropoda</taxon>
        <taxon>Hexapoda</taxon>
        <taxon>Insecta</taxon>
        <taxon>Pterygota</taxon>
        <taxon>Neoptera</taxon>
        <taxon>Endopterygota</taxon>
        <taxon>Diptera</taxon>
        <taxon>Nematocera</taxon>
        <taxon>Culicoidea</taxon>
        <taxon>Culicidae</taxon>
        <taxon>Anophelinae</taxon>
        <taxon>Anopheles</taxon>
    </lineage>
</organism>